<dbReference type="EMBL" id="FOVI01000012">
    <property type="protein sequence ID" value="SFN84396.1"/>
    <property type="molecule type" value="Genomic_DNA"/>
</dbReference>
<dbReference type="PROSITE" id="PS51257">
    <property type="entry name" value="PROKAR_LIPOPROTEIN"/>
    <property type="match status" value="1"/>
</dbReference>
<evidence type="ECO:0000313" key="1">
    <source>
        <dbReference type="EMBL" id="SFN84396.1"/>
    </source>
</evidence>
<organism evidence="1 2">
    <name type="scientific">Paenimyroides ummariense</name>
    <dbReference type="NCBI Taxonomy" id="913024"/>
    <lineage>
        <taxon>Bacteria</taxon>
        <taxon>Pseudomonadati</taxon>
        <taxon>Bacteroidota</taxon>
        <taxon>Flavobacteriia</taxon>
        <taxon>Flavobacteriales</taxon>
        <taxon>Flavobacteriaceae</taxon>
        <taxon>Paenimyroides</taxon>
    </lineage>
</organism>
<proteinExistence type="predicted"/>
<keyword evidence="2" id="KW-1185">Reference proteome</keyword>
<dbReference type="AlphaFoldDB" id="A0A1I5CBX0"/>
<dbReference type="Proteomes" id="UP000199036">
    <property type="component" value="Unassembled WGS sequence"/>
</dbReference>
<sequence length="154" mass="17869">MRVIITFFLCTILFSCNGGYGIDNKIQTENVQYSKEDVLGKWKLDKFSYKYLLLEEGLTDSIYIIFNKDGSFQSNKSIDLFNPSALSNNDDKIQKGNWKINMLENKSELILTYEKQVALSGLNVFKKGTEYQIWYFLGDPDAGERLRFLKESEK</sequence>
<name>A0A1I5CBX0_9FLAO</name>
<evidence type="ECO:0008006" key="3">
    <source>
        <dbReference type="Google" id="ProtNLM"/>
    </source>
</evidence>
<dbReference type="RefSeq" id="WP_091523181.1">
    <property type="nucleotide sequence ID" value="NZ_FOVI01000012.1"/>
</dbReference>
<protein>
    <recommendedName>
        <fullName evidence="3">Lipocalin-like domain-containing protein</fullName>
    </recommendedName>
</protein>
<gene>
    <name evidence="1" type="ORF">SAMN05421741_11221</name>
</gene>
<evidence type="ECO:0000313" key="2">
    <source>
        <dbReference type="Proteomes" id="UP000199036"/>
    </source>
</evidence>
<dbReference type="OrthoDB" id="1444734at2"/>
<accession>A0A1I5CBX0</accession>
<reference evidence="2" key="1">
    <citation type="submission" date="2016-10" db="EMBL/GenBank/DDBJ databases">
        <authorList>
            <person name="Varghese N."/>
            <person name="Submissions S."/>
        </authorList>
    </citation>
    <scope>NUCLEOTIDE SEQUENCE [LARGE SCALE GENOMIC DNA]</scope>
    <source>
        <strain evidence="2">DS-12</strain>
    </source>
</reference>